<dbReference type="InterPro" id="IPR007295">
    <property type="entry name" value="DUF402"/>
</dbReference>
<reference evidence="2" key="1">
    <citation type="journal article" date="2021" name="PeerJ">
        <title>Extensive microbial diversity within the chicken gut microbiome revealed by metagenomics and culture.</title>
        <authorList>
            <person name="Gilroy R."/>
            <person name="Ravi A."/>
            <person name="Getino M."/>
            <person name="Pursley I."/>
            <person name="Horton D.L."/>
            <person name="Alikhan N.F."/>
            <person name="Baker D."/>
            <person name="Gharbi K."/>
            <person name="Hall N."/>
            <person name="Watson M."/>
            <person name="Adriaenssens E.M."/>
            <person name="Foster-Nyarko E."/>
            <person name="Jarju S."/>
            <person name="Secka A."/>
            <person name="Antonio M."/>
            <person name="Oren A."/>
            <person name="Chaudhuri R.R."/>
            <person name="La Ragione R."/>
            <person name="Hildebrand F."/>
            <person name="Pallen M.J."/>
        </authorList>
    </citation>
    <scope>NUCLEOTIDE SEQUENCE</scope>
    <source>
        <strain evidence="2">CHK171-7178</strain>
    </source>
</reference>
<dbReference type="Pfam" id="PF04167">
    <property type="entry name" value="DUF402"/>
    <property type="match status" value="1"/>
</dbReference>
<evidence type="ECO:0000259" key="1">
    <source>
        <dbReference type="Pfam" id="PF04167"/>
    </source>
</evidence>
<protein>
    <submittedName>
        <fullName evidence="2">DUF402 domain-containing protein</fullName>
    </submittedName>
</protein>
<dbReference type="InterPro" id="IPR035930">
    <property type="entry name" value="FomD-like_sf"/>
</dbReference>
<organism evidence="2 3">
    <name type="scientific">Sporosarcina psychrophila</name>
    <name type="common">Bacillus psychrophilus</name>
    <dbReference type="NCBI Taxonomy" id="1476"/>
    <lineage>
        <taxon>Bacteria</taxon>
        <taxon>Bacillati</taxon>
        <taxon>Bacillota</taxon>
        <taxon>Bacilli</taxon>
        <taxon>Bacillales</taxon>
        <taxon>Caryophanaceae</taxon>
        <taxon>Sporosarcina</taxon>
    </lineage>
</organism>
<dbReference type="AlphaFoldDB" id="A0A921KE41"/>
<dbReference type="Gene3D" id="2.40.380.10">
    <property type="entry name" value="FomD-like"/>
    <property type="match status" value="1"/>
</dbReference>
<dbReference type="PANTHER" id="PTHR41271:SF1">
    <property type="entry name" value="DUF402 DOMAIN-CONTAINING PROTEIN"/>
    <property type="match status" value="1"/>
</dbReference>
<dbReference type="EMBL" id="DYWT01000256">
    <property type="protein sequence ID" value="HJF33370.1"/>
    <property type="molecule type" value="Genomic_DNA"/>
</dbReference>
<dbReference type="PANTHER" id="PTHR41271">
    <property type="entry name" value="DUF402 DOMAIN-CONTAINING PROTEIN"/>
    <property type="match status" value="1"/>
</dbReference>
<proteinExistence type="predicted"/>
<dbReference type="Proteomes" id="UP000698173">
    <property type="component" value="Unassembled WGS sequence"/>
</dbReference>
<evidence type="ECO:0000313" key="3">
    <source>
        <dbReference type="Proteomes" id="UP000698173"/>
    </source>
</evidence>
<evidence type="ECO:0000313" key="2">
    <source>
        <dbReference type="EMBL" id="HJF33370.1"/>
    </source>
</evidence>
<feature type="domain" description="DUF402" evidence="1">
    <location>
        <begin position="67"/>
        <end position="160"/>
    </location>
</feature>
<gene>
    <name evidence="2" type="ORF">K8V56_16525</name>
</gene>
<sequence>MTLKRKYGSRYNWKRVTERAYTELYIETDSSFKGYVSLLHLKEVREPLYMSYEERTVCIADDRYYWMQHFPEGQNYSVTTVFDSTGGIVQWYIDICKRIGYCTKNGPWMDDLYLDLIVLPTGKIIEKDIDELEIALKNKEISTGEYELAWTEFNRLKLELTDGCLRLKDMTMSHFNLLSQSFDTAERGS</sequence>
<dbReference type="SUPFAM" id="SSF159234">
    <property type="entry name" value="FomD-like"/>
    <property type="match status" value="1"/>
</dbReference>
<name>A0A921KE41_SPOPS</name>
<comment type="caution">
    <text evidence="2">The sequence shown here is derived from an EMBL/GenBank/DDBJ whole genome shotgun (WGS) entry which is preliminary data.</text>
</comment>
<accession>A0A921KE41</accession>
<reference evidence="2" key="2">
    <citation type="submission" date="2021-09" db="EMBL/GenBank/DDBJ databases">
        <authorList>
            <person name="Gilroy R."/>
        </authorList>
    </citation>
    <scope>NUCLEOTIDE SEQUENCE</scope>
    <source>
        <strain evidence="2">CHK171-7178</strain>
    </source>
</reference>